<protein>
    <submittedName>
        <fullName evidence="1">Uncharacterized protein</fullName>
    </submittedName>
</protein>
<sequence>MIKAPDCFKRFSSAKARFLEGALNIFFKREFPKLLGPILRRKLVA</sequence>
<proteinExistence type="predicted"/>
<organism evidence="1">
    <name type="scientific">marine sediment metagenome</name>
    <dbReference type="NCBI Taxonomy" id="412755"/>
    <lineage>
        <taxon>unclassified sequences</taxon>
        <taxon>metagenomes</taxon>
        <taxon>ecological metagenomes</taxon>
    </lineage>
</organism>
<dbReference type="AlphaFoldDB" id="X1AYH1"/>
<accession>X1AYH1</accession>
<evidence type="ECO:0000313" key="1">
    <source>
        <dbReference type="EMBL" id="GAG74222.1"/>
    </source>
</evidence>
<name>X1AYH1_9ZZZZ</name>
<dbReference type="EMBL" id="BART01001974">
    <property type="protein sequence ID" value="GAG74222.1"/>
    <property type="molecule type" value="Genomic_DNA"/>
</dbReference>
<reference evidence="1" key="1">
    <citation type="journal article" date="2014" name="Front. Microbiol.">
        <title>High frequency of phylogenetically diverse reductive dehalogenase-homologous genes in deep subseafloor sedimentary metagenomes.</title>
        <authorList>
            <person name="Kawai M."/>
            <person name="Futagami T."/>
            <person name="Toyoda A."/>
            <person name="Takaki Y."/>
            <person name="Nishi S."/>
            <person name="Hori S."/>
            <person name="Arai W."/>
            <person name="Tsubouchi T."/>
            <person name="Morono Y."/>
            <person name="Uchiyama I."/>
            <person name="Ito T."/>
            <person name="Fujiyama A."/>
            <person name="Inagaki F."/>
            <person name="Takami H."/>
        </authorList>
    </citation>
    <scope>NUCLEOTIDE SEQUENCE</scope>
    <source>
        <strain evidence="1">Expedition CK06-06</strain>
    </source>
</reference>
<gene>
    <name evidence="1" type="ORF">S01H4_06412</name>
</gene>
<feature type="non-terminal residue" evidence="1">
    <location>
        <position position="45"/>
    </location>
</feature>
<comment type="caution">
    <text evidence="1">The sequence shown here is derived from an EMBL/GenBank/DDBJ whole genome shotgun (WGS) entry which is preliminary data.</text>
</comment>